<dbReference type="SUPFAM" id="SSF56672">
    <property type="entry name" value="DNA/RNA polymerases"/>
    <property type="match status" value="1"/>
</dbReference>
<dbReference type="PANTHER" id="PTHR11439:SF483">
    <property type="entry name" value="PEPTIDE SYNTHASE GLIP-LIKE, PUTATIVE (AFU_ORTHOLOGUE AFUA_3G12920)-RELATED"/>
    <property type="match status" value="1"/>
</dbReference>
<evidence type="ECO:0000259" key="1">
    <source>
        <dbReference type="Pfam" id="PF07727"/>
    </source>
</evidence>
<dbReference type="EMBL" id="JASPKY010000418">
    <property type="protein sequence ID" value="KAK9701256.1"/>
    <property type="molecule type" value="Genomic_DNA"/>
</dbReference>
<reference evidence="2 3" key="1">
    <citation type="journal article" date="2024" name="BMC Genomics">
        <title>De novo assembly and annotation of Popillia japonica's genome with initial clues to its potential as an invasive pest.</title>
        <authorList>
            <person name="Cucini C."/>
            <person name="Boschi S."/>
            <person name="Funari R."/>
            <person name="Cardaioli E."/>
            <person name="Iannotti N."/>
            <person name="Marturano G."/>
            <person name="Paoli F."/>
            <person name="Bruttini M."/>
            <person name="Carapelli A."/>
            <person name="Frati F."/>
            <person name="Nardi F."/>
        </authorList>
    </citation>
    <scope>NUCLEOTIDE SEQUENCE [LARGE SCALE GENOMIC DNA]</scope>
    <source>
        <strain evidence="2">DMR45628</strain>
    </source>
</reference>
<keyword evidence="2" id="KW-0808">Transferase</keyword>
<dbReference type="InterPro" id="IPR013103">
    <property type="entry name" value="RVT_2"/>
</dbReference>
<dbReference type="Proteomes" id="UP001458880">
    <property type="component" value="Unassembled WGS sequence"/>
</dbReference>
<feature type="domain" description="Reverse transcriptase Ty1/copia-type" evidence="1">
    <location>
        <begin position="1"/>
        <end position="164"/>
    </location>
</feature>
<name>A0AAW1JET9_POPJA</name>
<accession>A0AAW1JET9</accession>
<comment type="caution">
    <text evidence="2">The sequence shown here is derived from an EMBL/GenBank/DDBJ whole genome shotgun (WGS) entry which is preliminary data.</text>
</comment>
<dbReference type="Pfam" id="PF07727">
    <property type="entry name" value="RVT_2"/>
    <property type="match status" value="1"/>
</dbReference>
<keyword evidence="2" id="KW-0695">RNA-directed DNA polymerase</keyword>
<dbReference type="PANTHER" id="PTHR11439">
    <property type="entry name" value="GAG-POL-RELATED RETROTRANSPOSON"/>
    <property type="match status" value="1"/>
</dbReference>
<dbReference type="GO" id="GO:0003964">
    <property type="term" value="F:RNA-directed DNA polymerase activity"/>
    <property type="evidence" value="ECO:0007669"/>
    <property type="project" value="UniProtKB-KW"/>
</dbReference>
<gene>
    <name evidence="2" type="ORF">QE152_g30742</name>
</gene>
<organism evidence="2 3">
    <name type="scientific">Popillia japonica</name>
    <name type="common">Japanese beetle</name>
    <dbReference type="NCBI Taxonomy" id="7064"/>
    <lineage>
        <taxon>Eukaryota</taxon>
        <taxon>Metazoa</taxon>
        <taxon>Ecdysozoa</taxon>
        <taxon>Arthropoda</taxon>
        <taxon>Hexapoda</taxon>
        <taxon>Insecta</taxon>
        <taxon>Pterygota</taxon>
        <taxon>Neoptera</taxon>
        <taxon>Endopterygota</taxon>
        <taxon>Coleoptera</taxon>
        <taxon>Polyphaga</taxon>
        <taxon>Scarabaeiformia</taxon>
        <taxon>Scarabaeidae</taxon>
        <taxon>Rutelinae</taxon>
        <taxon>Popillia</taxon>
    </lineage>
</organism>
<keyword evidence="2" id="KW-0548">Nucleotidyltransferase</keyword>
<evidence type="ECO:0000313" key="2">
    <source>
        <dbReference type="EMBL" id="KAK9701256.1"/>
    </source>
</evidence>
<evidence type="ECO:0000313" key="3">
    <source>
        <dbReference type="Proteomes" id="UP001458880"/>
    </source>
</evidence>
<dbReference type="InterPro" id="IPR043502">
    <property type="entry name" value="DNA/RNA_pol_sf"/>
</dbReference>
<keyword evidence="3" id="KW-1185">Reference proteome</keyword>
<protein>
    <submittedName>
        <fullName evidence="2">Reverse transcriptase (RNA-dependent DNA polymerase)</fullName>
    </submittedName>
</protein>
<dbReference type="AlphaFoldDB" id="A0AAW1JET9"/>
<proteinExistence type="predicted"/>
<sequence>MYQPEGYNDNTGRVCKLNKSLYGLKQAPKNWNDKFSTFLKTLGLENTDDDPCIYSTFLKTLGLENTDDDPCIYYSQDRRIIIALFVDDGLVVGKNVKDMLQILNQLGNKFEITFDNSMKDSISYLGMEIRVSQHEIFVSQAKYTKSILQRFKFDTMNATATPIERGMLTDEGNFVNDRPLSKSVPYREVIGSLLYLATISRPDISFAVNYLSRFNSKPMESNWAAGFDDLEGNWKSSNRMNQLLYILISNLPFTCSKTRTKAR</sequence>